<protein>
    <recommendedName>
        <fullName evidence="2">histidine kinase</fullName>
        <ecNumber evidence="2">2.7.13.3</ecNumber>
    </recommendedName>
</protein>
<dbReference type="InterPro" id="IPR050482">
    <property type="entry name" value="Sensor_HK_TwoCompSys"/>
</dbReference>
<dbReference type="PANTHER" id="PTHR24421">
    <property type="entry name" value="NITRATE/NITRITE SENSOR PROTEIN NARX-RELATED"/>
    <property type="match status" value="1"/>
</dbReference>
<accession>A0A222VQ70</accession>
<evidence type="ECO:0000256" key="1">
    <source>
        <dbReference type="ARBA" id="ARBA00000085"/>
    </source>
</evidence>
<comment type="catalytic activity">
    <reaction evidence="1">
        <text>ATP + protein L-histidine = ADP + protein N-phospho-L-histidine.</text>
        <dbReference type="EC" id="2.7.13.3"/>
    </reaction>
</comment>
<dbReference type="GO" id="GO:0046983">
    <property type="term" value="F:protein dimerization activity"/>
    <property type="evidence" value="ECO:0007669"/>
    <property type="project" value="InterPro"/>
</dbReference>
<dbReference type="Pfam" id="PF07730">
    <property type="entry name" value="HisKA_3"/>
    <property type="match status" value="1"/>
</dbReference>
<sequence length="308" mass="32697">MAGNRKLQHMKRRARDVLSTVIAVAASLVSSMYVAGAEDYVPGTGVVAFTWWSGLSLLTAAGAAVLLCWRHTLPEIVTAVAVAPPLLLGADSLAALIALAALAASRRDWVLWVGGVLVFTATALAVGRDLGRHPDVTIAGELADLDGTNGTLVWTVVLAAVLTAVALLTGATRGVRGDLRRKEAEEQRLRAEMTRRAERTRIAREMHDVLGHRLSLLSLQAGALEVGGHADPEKAAETARTVRGTARQSLEDLRQVIGVLRDGKGFAEREGDREPAERALPGLADIPELVANSRRSGLTINVTVLIDV</sequence>
<dbReference type="Gene3D" id="1.20.5.1930">
    <property type="match status" value="1"/>
</dbReference>
<evidence type="ECO:0000256" key="4">
    <source>
        <dbReference type="ARBA" id="ARBA00022679"/>
    </source>
</evidence>
<dbReference type="GO" id="GO:0016020">
    <property type="term" value="C:membrane"/>
    <property type="evidence" value="ECO:0007669"/>
    <property type="project" value="InterPro"/>
</dbReference>
<organism evidence="10 11">
    <name type="scientific">Prauserella marina</name>
    <dbReference type="NCBI Taxonomy" id="530584"/>
    <lineage>
        <taxon>Bacteria</taxon>
        <taxon>Bacillati</taxon>
        <taxon>Actinomycetota</taxon>
        <taxon>Actinomycetes</taxon>
        <taxon>Pseudonocardiales</taxon>
        <taxon>Pseudonocardiaceae</taxon>
        <taxon>Prauserella</taxon>
    </lineage>
</organism>
<dbReference type="GO" id="GO:0000155">
    <property type="term" value="F:phosphorelay sensor kinase activity"/>
    <property type="evidence" value="ECO:0007669"/>
    <property type="project" value="InterPro"/>
</dbReference>
<dbReference type="STRING" id="530584.SAMN05421630_1011336"/>
<dbReference type="KEGG" id="pmad:BAY61_14780"/>
<dbReference type="PANTHER" id="PTHR24421:SF10">
    <property type="entry name" value="NITRATE_NITRITE SENSOR PROTEIN NARQ"/>
    <property type="match status" value="1"/>
</dbReference>
<evidence type="ECO:0000259" key="9">
    <source>
        <dbReference type="Pfam" id="PF07730"/>
    </source>
</evidence>
<evidence type="ECO:0000313" key="10">
    <source>
        <dbReference type="EMBL" id="SDC33141.1"/>
    </source>
</evidence>
<gene>
    <name evidence="10" type="ORF">SAMN05421630_1011336</name>
</gene>
<evidence type="ECO:0000256" key="7">
    <source>
        <dbReference type="ARBA" id="ARBA00022840"/>
    </source>
</evidence>
<keyword evidence="4" id="KW-0808">Transferase</keyword>
<evidence type="ECO:0000256" key="2">
    <source>
        <dbReference type="ARBA" id="ARBA00012438"/>
    </source>
</evidence>
<name>A0A222VQ70_9PSEU</name>
<feature type="domain" description="Signal transduction histidine kinase subgroup 3 dimerisation and phosphoacceptor" evidence="9">
    <location>
        <begin position="198"/>
        <end position="263"/>
    </location>
</feature>
<dbReference type="GO" id="GO:0005524">
    <property type="term" value="F:ATP binding"/>
    <property type="evidence" value="ECO:0007669"/>
    <property type="project" value="UniProtKB-KW"/>
</dbReference>
<keyword evidence="6 10" id="KW-0418">Kinase</keyword>
<dbReference type="InterPro" id="IPR011712">
    <property type="entry name" value="Sig_transdc_His_kin_sub3_dim/P"/>
</dbReference>
<keyword evidence="7" id="KW-0067">ATP-binding</keyword>
<dbReference type="Proteomes" id="UP000199494">
    <property type="component" value="Unassembled WGS sequence"/>
</dbReference>
<evidence type="ECO:0000256" key="3">
    <source>
        <dbReference type="ARBA" id="ARBA00022553"/>
    </source>
</evidence>
<evidence type="ECO:0000256" key="5">
    <source>
        <dbReference type="ARBA" id="ARBA00022741"/>
    </source>
</evidence>
<proteinExistence type="predicted"/>
<keyword evidence="5" id="KW-0547">Nucleotide-binding</keyword>
<dbReference type="EMBL" id="FMZE01000001">
    <property type="protein sequence ID" value="SDC33141.1"/>
    <property type="molecule type" value="Genomic_DNA"/>
</dbReference>
<keyword evidence="3" id="KW-0597">Phosphoprotein</keyword>
<evidence type="ECO:0000313" key="11">
    <source>
        <dbReference type="Proteomes" id="UP000199494"/>
    </source>
</evidence>
<keyword evidence="11" id="KW-1185">Reference proteome</keyword>
<reference evidence="10 11" key="1">
    <citation type="submission" date="2016-10" db="EMBL/GenBank/DDBJ databases">
        <authorList>
            <person name="de Groot N.N."/>
        </authorList>
    </citation>
    <scope>NUCLEOTIDE SEQUENCE [LARGE SCALE GENOMIC DNA]</scope>
    <source>
        <strain evidence="10 11">CGMCC 4.5506</strain>
    </source>
</reference>
<keyword evidence="8" id="KW-0902">Two-component regulatory system</keyword>
<evidence type="ECO:0000256" key="6">
    <source>
        <dbReference type="ARBA" id="ARBA00022777"/>
    </source>
</evidence>
<evidence type="ECO:0000256" key="8">
    <source>
        <dbReference type="ARBA" id="ARBA00023012"/>
    </source>
</evidence>
<dbReference type="AlphaFoldDB" id="A0A222VQ70"/>
<dbReference type="EC" id="2.7.13.3" evidence="2"/>